<evidence type="ECO:0000256" key="1">
    <source>
        <dbReference type="SAM" id="Phobius"/>
    </source>
</evidence>
<dbReference type="KEGG" id="cart:PA27867_2514"/>
<protein>
    <submittedName>
        <fullName evidence="2">Uncharacterized protein</fullName>
    </submittedName>
</protein>
<gene>
    <name evidence="2" type="ORF">PA27867_2514</name>
</gene>
<keyword evidence="1" id="KW-1133">Transmembrane helix</keyword>
<reference evidence="2 3" key="1">
    <citation type="submission" date="2016-06" db="EMBL/GenBank/DDBJ databases">
        <title>Genome sequencing of Cryobacterium arcticum PAMC 27867.</title>
        <authorList>
            <person name="Lee J."/>
            <person name="Kim O.-S."/>
        </authorList>
    </citation>
    <scope>NUCLEOTIDE SEQUENCE [LARGE SCALE GENOMIC DNA]</scope>
    <source>
        <strain evidence="2 3">PAMC 27867</strain>
    </source>
</reference>
<organism evidence="2 3">
    <name type="scientific">Cryobacterium arcticum</name>
    <dbReference type="NCBI Taxonomy" id="670052"/>
    <lineage>
        <taxon>Bacteria</taxon>
        <taxon>Bacillati</taxon>
        <taxon>Actinomycetota</taxon>
        <taxon>Actinomycetes</taxon>
        <taxon>Micrococcales</taxon>
        <taxon>Microbacteriaceae</taxon>
        <taxon>Cryobacterium</taxon>
    </lineage>
</organism>
<feature type="transmembrane region" description="Helical" evidence="1">
    <location>
        <begin position="41"/>
        <end position="73"/>
    </location>
</feature>
<dbReference type="AlphaFoldDB" id="A0A1B1BLF9"/>
<evidence type="ECO:0000313" key="3">
    <source>
        <dbReference type="Proteomes" id="UP000092582"/>
    </source>
</evidence>
<proteinExistence type="predicted"/>
<keyword evidence="1" id="KW-0472">Membrane</keyword>
<dbReference type="STRING" id="670052.PA27867_2514"/>
<keyword evidence="3" id="KW-1185">Reference proteome</keyword>
<evidence type="ECO:0000313" key="2">
    <source>
        <dbReference type="EMBL" id="ANP73462.1"/>
    </source>
</evidence>
<dbReference type="RefSeq" id="WP_066596878.1">
    <property type="nucleotide sequence ID" value="NZ_CP016282.1"/>
</dbReference>
<dbReference type="Proteomes" id="UP000092582">
    <property type="component" value="Chromosome 1"/>
</dbReference>
<name>A0A1B1BLF9_9MICO</name>
<sequence>MSTPEQNTTAAENAGHADGLAIFEDEHEVASPPVGVVGLQLLAVVLTYAVILGLAVLVVVVIVLFVSLLWPVLQDMSLP</sequence>
<dbReference type="EMBL" id="CP016282">
    <property type="protein sequence ID" value="ANP73462.1"/>
    <property type="molecule type" value="Genomic_DNA"/>
</dbReference>
<keyword evidence="1" id="KW-0812">Transmembrane</keyword>
<dbReference type="OrthoDB" id="9924702at2"/>
<accession>A0A1B1BLF9</accession>